<dbReference type="Proteomes" id="UP000024635">
    <property type="component" value="Unassembled WGS sequence"/>
</dbReference>
<dbReference type="InterPro" id="IPR036397">
    <property type="entry name" value="RNaseH_sf"/>
</dbReference>
<sequence length="70" mass="8420">MCDSNLTERDLPRRVEVATELPSYKRIKNWMKPILIVDEKWCLYVNTERSPPWVDKDEQREPKPKADFTL</sequence>
<dbReference type="GO" id="GO:0003676">
    <property type="term" value="F:nucleic acid binding"/>
    <property type="evidence" value="ECO:0007669"/>
    <property type="project" value="InterPro"/>
</dbReference>
<reference evidence="2" key="1">
    <citation type="journal article" date="2015" name="Nat. Genet.">
        <title>The genome and transcriptome of the zoonotic hookworm Ancylostoma ceylanicum identify infection-specific gene families.</title>
        <authorList>
            <person name="Schwarz E.M."/>
            <person name="Hu Y."/>
            <person name="Antoshechkin I."/>
            <person name="Miller M.M."/>
            <person name="Sternberg P.W."/>
            <person name="Aroian R.V."/>
        </authorList>
    </citation>
    <scope>NUCLEOTIDE SEQUENCE</scope>
    <source>
        <strain evidence="2">HY135</strain>
    </source>
</reference>
<dbReference type="OrthoDB" id="8189826at2759"/>
<organism evidence="1 2">
    <name type="scientific">Ancylostoma ceylanicum</name>
    <dbReference type="NCBI Taxonomy" id="53326"/>
    <lineage>
        <taxon>Eukaryota</taxon>
        <taxon>Metazoa</taxon>
        <taxon>Ecdysozoa</taxon>
        <taxon>Nematoda</taxon>
        <taxon>Chromadorea</taxon>
        <taxon>Rhabditida</taxon>
        <taxon>Rhabditina</taxon>
        <taxon>Rhabditomorpha</taxon>
        <taxon>Strongyloidea</taxon>
        <taxon>Ancylostomatidae</taxon>
        <taxon>Ancylostomatinae</taxon>
        <taxon>Ancylostoma</taxon>
    </lineage>
</organism>
<proteinExistence type="predicted"/>
<gene>
    <name evidence="1" type="primary">Acey_s0047.g1505</name>
    <name evidence="1" type="ORF">Y032_0047g1505</name>
</gene>
<evidence type="ECO:0000313" key="1">
    <source>
        <dbReference type="EMBL" id="EYC12480.1"/>
    </source>
</evidence>
<keyword evidence="2" id="KW-1185">Reference proteome</keyword>
<comment type="caution">
    <text evidence="1">The sequence shown here is derived from an EMBL/GenBank/DDBJ whole genome shotgun (WGS) entry which is preliminary data.</text>
</comment>
<protein>
    <submittedName>
        <fullName evidence="1">Uncharacterized protein</fullName>
    </submittedName>
</protein>
<evidence type="ECO:0000313" key="2">
    <source>
        <dbReference type="Proteomes" id="UP000024635"/>
    </source>
</evidence>
<accession>A0A016UBE8</accession>
<name>A0A016UBE8_9BILA</name>
<dbReference type="AlphaFoldDB" id="A0A016UBE8"/>
<dbReference type="Gene3D" id="3.30.420.10">
    <property type="entry name" value="Ribonuclease H-like superfamily/Ribonuclease H"/>
    <property type="match status" value="1"/>
</dbReference>
<dbReference type="EMBL" id="JARK01001383">
    <property type="protein sequence ID" value="EYC12480.1"/>
    <property type="molecule type" value="Genomic_DNA"/>
</dbReference>